<keyword evidence="2" id="KW-1185">Reference proteome</keyword>
<protein>
    <submittedName>
        <fullName evidence="1">Uncharacterized protein</fullName>
    </submittedName>
</protein>
<sequence length="218" mass="25035">MGGEDWQDSEPHAPHVARWHSAVTPERQRITNLKGVFALAFRVKKERGHLFLICKTNPLYALSSSEVKSLRFPQVVSATSKVIHSKLQLDNQKSAYLEIKTSLTSLRGKALQLNRVTRLRGTKKSPGCSCITVNEKMDEYENKDITILHMLEEIMRNYYVTRLFIIYLIYNKLAQCKKRKRTQIVLPYSMMGRVHTQLGSLEPFVTEDVNTSRVVLAL</sequence>
<evidence type="ECO:0000313" key="1">
    <source>
        <dbReference type="EMBL" id="KAL1544480.1"/>
    </source>
</evidence>
<reference evidence="1 2" key="1">
    <citation type="submission" date="2024-06" db="EMBL/GenBank/DDBJ databases">
        <title>A chromosome level genome sequence of Diviner's sage (Salvia divinorum).</title>
        <authorList>
            <person name="Ford S.A."/>
            <person name="Ro D.-K."/>
            <person name="Ness R.W."/>
            <person name="Phillips M.A."/>
        </authorList>
    </citation>
    <scope>NUCLEOTIDE SEQUENCE [LARGE SCALE GENOMIC DNA]</scope>
    <source>
        <strain evidence="1">SAF-2024a</strain>
        <tissue evidence="1">Leaf</tissue>
    </source>
</reference>
<gene>
    <name evidence="1" type="ORF">AAHA92_21325</name>
</gene>
<dbReference type="AlphaFoldDB" id="A0ABD1GK41"/>
<accession>A0ABD1GK41</accession>
<proteinExistence type="predicted"/>
<evidence type="ECO:0000313" key="2">
    <source>
        <dbReference type="Proteomes" id="UP001567538"/>
    </source>
</evidence>
<comment type="caution">
    <text evidence="1">The sequence shown here is derived from an EMBL/GenBank/DDBJ whole genome shotgun (WGS) entry which is preliminary data.</text>
</comment>
<dbReference type="Proteomes" id="UP001567538">
    <property type="component" value="Unassembled WGS sequence"/>
</dbReference>
<name>A0ABD1GK41_SALDI</name>
<dbReference type="EMBL" id="JBEAFC010000008">
    <property type="protein sequence ID" value="KAL1544480.1"/>
    <property type="molecule type" value="Genomic_DNA"/>
</dbReference>
<organism evidence="1 2">
    <name type="scientific">Salvia divinorum</name>
    <name type="common">Maria pastora</name>
    <name type="synonym">Diviner's sage</name>
    <dbReference type="NCBI Taxonomy" id="28513"/>
    <lineage>
        <taxon>Eukaryota</taxon>
        <taxon>Viridiplantae</taxon>
        <taxon>Streptophyta</taxon>
        <taxon>Embryophyta</taxon>
        <taxon>Tracheophyta</taxon>
        <taxon>Spermatophyta</taxon>
        <taxon>Magnoliopsida</taxon>
        <taxon>eudicotyledons</taxon>
        <taxon>Gunneridae</taxon>
        <taxon>Pentapetalae</taxon>
        <taxon>asterids</taxon>
        <taxon>lamiids</taxon>
        <taxon>Lamiales</taxon>
        <taxon>Lamiaceae</taxon>
        <taxon>Nepetoideae</taxon>
        <taxon>Mentheae</taxon>
        <taxon>Salviinae</taxon>
        <taxon>Salvia</taxon>
        <taxon>Salvia subgen. Calosphace</taxon>
    </lineage>
</organism>